<dbReference type="HOGENOM" id="CLU_090238_3_2_2"/>
<feature type="transmembrane region" description="Helical" evidence="13">
    <location>
        <begin position="123"/>
        <end position="143"/>
    </location>
</feature>
<comment type="subcellular location">
    <subcellularLocation>
        <location evidence="1">Membrane</location>
        <topology evidence="1">Multi-pass membrane protein</topology>
    </subcellularLocation>
</comment>
<dbReference type="GO" id="GO:0005267">
    <property type="term" value="F:potassium channel activity"/>
    <property type="evidence" value="ECO:0007669"/>
    <property type="project" value="UniProtKB-KW"/>
</dbReference>
<evidence type="ECO:0000313" key="15">
    <source>
        <dbReference type="Proteomes" id="UP000009231"/>
    </source>
</evidence>
<protein>
    <recommendedName>
        <fullName evidence="16">Integral membrane protein</fullName>
    </recommendedName>
</protein>
<evidence type="ECO:0000256" key="13">
    <source>
        <dbReference type="SAM" id="Phobius"/>
    </source>
</evidence>
<keyword evidence="4" id="KW-0633">Potassium transport</keyword>
<evidence type="ECO:0000256" key="12">
    <source>
        <dbReference type="ARBA" id="ARBA00034430"/>
    </source>
</evidence>
<feature type="transmembrane region" description="Helical" evidence="13">
    <location>
        <begin position="52"/>
        <end position="74"/>
    </location>
</feature>
<feature type="transmembrane region" description="Helical" evidence="13">
    <location>
        <begin position="86"/>
        <end position="111"/>
    </location>
</feature>
<dbReference type="AlphaFoldDB" id="F6D439"/>
<feature type="transmembrane region" description="Helical" evidence="13">
    <location>
        <begin position="20"/>
        <end position="40"/>
    </location>
</feature>
<evidence type="ECO:0000256" key="3">
    <source>
        <dbReference type="ARBA" id="ARBA00022448"/>
    </source>
</evidence>
<keyword evidence="15" id="KW-1185">Reference proteome</keyword>
<dbReference type="GO" id="GO:0015252">
    <property type="term" value="F:proton channel activity"/>
    <property type="evidence" value="ECO:0007669"/>
    <property type="project" value="InterPro"/>
</dbReference>
<dbReference type="PANTHER" id="PTHR31462">
    <property type="entry name" value="ENDOSOMAL/LYSOSOMAL POTASSIUM CHANNEL TMEM175"/>
    <property type="match status" value="1"/>
</dbReference>
<reference evidence="14 15" key="1">
    <citation type="journal article" date="2014" name="Int. J. Syst. Evol. Microbiol.">
        <title>Methanobacterium paludis sp. nov. and a novel strain of Methanobacterium lacus isolated from northern peatlands.</title>
        <authorList>
            <person name="Cadillo-Quiroz H."/>
            <person name="Brauer S.L."/>
            <person name="Goodson N."/>
            <person name="Yavitt J.B."/>
            <person name="Zinder S.H."/>
        </authorList>
    </citation>
    <scope>NUCLEOTIDE SEQUENCE [LARGE SCALE GENOMIC DNA]</scope>
    <source>
        <strain evidence="15">DSM 25820 / JCM 18151 / SWAN1</strain>
    </source>
</reference>
<evidence type="ECO:0000313" key="14">
    <source>
        <dbReference type="EMBL" id="AEG17461.1"/>
    </source>
</evidence>
<dbReference type="Proteomes" id="UP000009231">
    <property type="component" value="Chromosome"/>
</dbReference>
<keyword evidence="7" id="KW-0630">Potassium</keyword>
<evidence type="ECO:0000256" key="6">
    <source>
        <dbReference type="ARBA" id="ARBA00022826"/>
    </source>
</evidence>
<dbReference type="PANTHER" id="PTHR31462:SF5">
    <property type="entry name" value="ENDOSOMAL_LYSOSOMAL PROTON CHANNEL TMEM175"/>
    <property type="match status" value="1"/>
</dbReference>
<feature type="transmembrane region" description="Helical" evidence="13">
    <location>
        <begin position="164"/>
        <end position="182"/>
    </location>
</feature>
<keyword evidence="8 13" id="KW-1133">Transmembrane helix</keyword>
<organism evidence="14 15">
    <name type="scientific">Methanobacterium paludis (strain DSM 25820 / JCM 18151 / SWAN1)</name>
    <dbReference type="NCBI Taxonomy" id="868131"/>
    <lineage>
        <taxon>Archaea</taxon>
        <taxon>Methanobacteriati</taxon>
        <taxon>Methanobacteriota</taxon>
        <taxon>Methanomada group</taxon>
        <taxon>Methanobacteria</taxon>
        <taxon>Methanobacteriales</taxon>
        <taxon>Methanobacteriaceae</taxon>
        <taxon>Methanobacterium</taxon>
    </lineage>
</organism>
<evidence type="ECO:0000256" key="9">
    <source>
        <dbReference type="ARBA" id="ARBA00023065"/>
    </source>
</evidence>
<comment type="catalytic activity">
    <reaction evidence="12">
        <text>K(+)(in) = K(+)(out)</text>
        <dbReference type="Rhea" id="RHEA:29463"/>
        <dbReference type="ChEBI" id="CHEBI:29103"/>
    </reaction>
</comment>
<sequence>MSEYEGSSPYMDTSRLETLVDGIFAIAMTLLVLGLAVPQINGPLSNMAVQTALYNILPNFISLVISFILLAIFWKIHHRIFKQIKMMNGTLLWINMIWLLFIVLVPFSASLTGDYGQFPISNVIFNVNMLGIASLLYLNWHYATRSNFIHEKVDDNQITFTKRINLSFVILAVLAIFLSFIIPQWSSIVYLFTIPLEMILKGL</sequence>
<keyword evidence="5 13" id="KW-0812">Transmembrane</keyword>
<dbReference type="EMBL" id="CP002772">
    <property type="protein sequence ID" value="AEG17461.1"/>
    <property type="molecule type" value="Genomic_DNA"/>
</dbReference>
<dbReference type="GO" id="GO:0016020">
    <property type="term" value="C:membrane"/>
    <property type="evidence" value="ECO:0007669"/>
    <property type="project" value="UniProtKB-SubCell"/>
</dbReference>
<evidence type="ECO:0000256" key="2">
    <source>
        <dbReference type="ARBA" id="ARBA00006920"/>
    </source>
</evidence>
<proteinExistence type="inferred from homology"/>
<accession>F6D439</accession>
<keyword evidence="10 13" id="KW-0472">Membrane</keyword>
<dbReference type="eggNOG" id="arCOG04887">
    <property type="taxonomic scope" value="Archaea"/>
</dbReference>
<evidence type="ECO:0000256" key="8">
    <source>
        <dbReference type="ARBA" id="ARBA00022989"/>
    </source>
</evidence>
<keyword evidence="6" id="KW-0631">Potassium channel</keyword>
<evidence type="ECO:0000256" key="10">
    <source>
        <dbReference type="ARBA" id="ARBA00023136"/>
    </source>
</evidence>
<keyword evidence="3" id="KW-0813">Transport</keyword>
<evidence type="ECO:0008006" key="16">
    <source>
        <dbReference type="Google" id="ProtNLM"/>
    </source>
</evidence>
<evidence type="ECO:0000256" key="11">
    <source>
        <dbReference type="ARBA" id="ARBA00023303"/>
    </source>
</evidence>
<evidence type="ECO:0000256" key="5">
    <source>
        <dbReference type="ARBA" id="ARBA00022692"/>
    </source>
</evidence>
<gene>
    <name evidence="14" type="ordered locus">MSWAN_0419</name>
</gene>
<evidence type="ECO:0000256" key="7">
    <source>
        <dbReference type="ARBA" id="ARBA00022958"/>
    </source>
</evidence>
<keyword evidence="11" id="KW-0407">Ion channel</keyword>
<evidence type="ECO:0000256" key="4">
    <source>
        <dbReference type="ARBA" id="ARBA00022538"/>
    </source>
</evidence>
<dbReference type="Pfam" id="PF06736">
    <property type="entry name" value="TMEM175"/>
    <property type="match status" value="1"/>
</dbReference>
<dbReference type="RefSeq" id="WP_013824963.1">
    <property type="nucleotide sequence ID" value="NC_015574.1"/>
</dbReference>
<dbReference type="GeneID" id="10667903"/>
<comment type="similarity">
    <text evidence="2">Belongs to the TMEM175 family.</text>
</comment>
<name>F6D439_METPW</name>
<dbReference type="OrthoDB" id="10769at2157"/>
<dbReference type="KEGG" id="mew:MSWAN_0419"/>
<dbReference type="InterPro" id="IPR010617">
    <property type="entry name" value="TMEM175-like"/>
</dbReference>
<evidence type="ECO:0000256" key="1">
    <source>
        <dbReference type="ARBA" id="ARBA00004141"/>
    </source>
</evidence>
<keyword evidence="9" id="KW-0406">Ion transport</keyword>